<comment type="pathway">
    <text evidence="1">Cofactor biosynthesis; adenosylcobalamin biosynthesis.</text>
</comment>
<dbReference type="STRING" id="215200.SAMN05216454_104128"/>
<dbReference type="CDD" id="cd11641">
    <property type="entry name" value="Precorrin-4_C11-MT"/>
    <property type="match status" value="1"/>
</dbReference>
<proteinExistence type="inferred from homology"/>
<evidence type="ECO:0000256" key="4">
    <source>
        <dbReference type="ARBA" id="ARBA00022603"/>
    </source>
</evidence>
<dbReference type="PANTHER" id="PTHR45790:SF4">
    <property type="entry name" value="COBALT-PRECORRIN-4 C(11)-METHYLTRANSFERASE"/>
    <property type="match status" value="1"/>
</dbReference>
<keyword evidence="3" id="KW-0169">Cobalamin biosynthesis</keyword>
<dbReference type="InterPro" id="IPR003043">
    <property type="entry name" value="Uropor_MeTrfase_CS"/>
</dbReference>
<dbReference type="NCBIfam" id="TIGR01465">
    <property type="entry name" value="cobM_cbiF"/>
    <property type="match status" value="1"/>
</dbReference>
<dbReference type="OrthoDB" id="9815856at2"/>
<keyword evidence="9" id="KW-1185">Reference proteome</keyword>
<dbReference type="Gene3D" id="3.40.1010.10">
    <property type="entry name" value="Cobalt-precorrin-4 Transmethylase, Domain 1"/>
    <property type="match status" value="1"/>
</dbReference>
<dbReference type="Proteomes" id="UP000199512">
    <property type="component" value="Unassembled WGS sequence"/>
</dbReference>
<dbReference type="PROSITE" id="PS00839">
    <property type="entry name" value="SUMT_1"/>
    <property type="match status" value="1"/>
</dbReference>
<dbReference type="NCBIfam" id="NF012017">
    <property type="entry name" value="PRK15473.1"/>
    <property type="match status" value="1"/>
</dbReference>
<keyword evidence="4 8" id="KW-0489">Methyltransferase</keyword>
<dbReference type="EMBL" id="FODF01000004">
    <property type="protein sequence ID" value="SEN48150.1"/>
    <property type="molecule type" value="Genomic_DNA"/>
</dbReference>
<dbReference type="SUPFAM" id="SSF53790">
    <property type="entry name" value="Tetrapyrrole methylase"/>
    <property type="match status" value="1"/>
</dbReference>
<accession>A0A1H8GWF7</accession>
<dbReference type="Pfam" id="PF00590">
    <property type="entry name" value="TP_methylase"/>
    <property type="match status" value="1"/>
</dbReference>
<dbReference type="InterPro" id="IPR050161">
    <property type="entry name" value="Siro_Cobalamin_biosynth"/>
</dbReference>
<dbReference type="InterPro" id="IPR014776">
    <property type="entry name" value="4pyrrole_Mease_sub2"/>
</dbReference>
<dbReference type="Gene3D" id="3.30.950.10">
    <property type="entry name" value="Methyltransferase, Cobalt-precorrin-4 Transmethylase, Domain 2"/>
    <property type="match status" value="1"/>
</dbReference>
<evidence type="ECO:0000256" key="6">
    <source>
        <dbReference type="ARBA" id="ARBA00022691"/>
    </source>
</evidence>
<protein>
    <submittedName>
        <fullName evidence="8">Cobalt-precorrin 4 C11-methyltransferase</fullName>
    </submittedName>
</protein>
<evidence type="ECO:0000256" key="2">
    <source>
        <dbReference type="ARBA" id="ARBA00005879"/>
    </source>
</evidence>
<evidence type="ECO:0000256" key="3">
    <source>
        <dbReference type="ARBA" id="ARBA00022573"/>
    </source>
</evidence>
<dbReference type="GO" id="GO:0009236">
    <property type="term" value="P:cobalamin biosynthetic process"/>
    <property type="evidence" value="ECO:0007669"/>
    <property type="project" value="UniProtKB-UniPathway"/>
</dbReference>
<dbReference type="InterPro" id="IPR014777">
    <property type="entry name" value="4pyrrole_Mease_sub1"/>
</dbReference>
<feature type="domain" description="Tetrapyrrole methylase" evidence="7">
    <location>
        <begin position="3"/>
        <end position="209"/>
    </location>
</feature>
<dbReference type="InterPro" id="IPR035996">
    <property type="entry name" value="4pyrrol_Methylase_sf"/>
</dbReference>
<dbReference type="RefSeq" id="WP_091974911.1">
    <property type="nucleotide sequence ID" value="NZ_FODF01000004.1"/>
</dbReference>
<dbReference type="GO" id="GO:0032259">
    <property type="term" value="P:methylation"/>
    <property type="evidence" value="ECO:0007669"/>
    <property type="project" value="UniProtKB-KW"/>
</dbReference>
<organism evidence="8 9">
    <name type="scientific">Peptostreptococcus russellii</name>
    <dbReference type="NCBI Taxonomy" id="215200"/>
    <lineage>
        <taxon>Bacteria</taxon>
        <taxon>Bacillati</taxon>
        <taxon>Bacillota</taxon>
        <taxon>Clostridia</taxon>
        <taxon>Peptostreptococcales</taxon>
        <taxon>Peptostreptococcaceae</taxon>
        <taxon>Peptostreptococcus</taxon>
    </lineage>
</organism>
<keyword evidence="5 8" id="KW-0808">Transferase</keyword>
<dbReference type="GO" id="GO:0046026">
    <property type="term" value="F:precorrin-4 C11-methyltransferase activity"/>
    <property type="evidence" value="ECO:0007669"/>
    <property type="project" value="InterPro"/>
</dbReference>
<keyword evidence="6" id="KW-0949">S-adenosyl-L-methionine</keyword>
<evidence type="ECO:0000256" key="1">
    <source>
        <dbReference type="ARBA" id="ARBA00004953"/>
    </source>
</evidence>
<evidence type="ECO:0000259" key="7">
    <source>
        <dbReference type="Pfam" id="PF00590"/>
    </source>
</evidence>
<comment type="similarity">
    <text evidence="2">Belongs to the precorrin methyltransferase family.</text>
</comment>
<evidence type="ECO:0000313" key="9">
    <source>
        <dbReference type="Proteomes" id="UP000199512"/>
    </source>
</evidence>
<gene>
    <name evidence="8" type="ORF">SAMN05216454_104128</name>
</gene>
<name>A0A1H8GWF7_9FIRM</name>
<dbReference type="InterPro" id="IPR000878">
    <property type="entry name" value="4pyrrol_Mease"/>
</dbReference>
<evidence type="ECO:0000256" key="5">
    <source>
        <dbReference type="ARBA" id="ARBA00022679"/>
    </source>
</evidence>
<sequence>MEKIYFVGAGPGDKELITLKAYKLLSKADIVIYAGSLVNPELLEYCKDDCIIYDSAKMNLEEIIEVMENGAKNDKLVVRLQTGDISIYGSIREQGEELKKLGIEYESIAGVSSFLGAAASMGIEYTVPEISQSLIITRIEGRTPVPEKEKLELFASHQTSMAIFLSVQNIDKVSKRLIEGGYKSETPVAVVYKASWPDEKIVLGNLDNIAKKVKEEGIKKTALILVGDFLGDEYNYSKLYDKFFTHEYRKGVK</sequence>
<dbReference type="UniPathway" id="UPA00148"/>
<dbReference type="AlphaFoldDB" id="A0A1H8GWF7"/>
<reference evidence="8 9" key="1">
    <citation type="submission" date="2016-10" db="EMBL/GenBank/DDBJ databases">
        <authorList>
            <person name="de Groot N.N."/>
        </authorList>
    </citation>
    <scope>NUCLEOTIDE SEQUENCE [LARGE SCALE GENOMIC DNA]</scope>
    <source>
        <strain evidence="8 9">Calf135</strain>
    </source>
</reference>
<dbReference type="InterPro" id="IPR006362">
    <property type="entry name" value="Cbl_synth_CobM/CibF"/>
</dbReference>
<dbReference type="PANTHER" id="PTHR45790">
    <property type="entry name" value="SIROHEME SYNTHASE-RELATED"/>
    <property type="match status" value="1"/>
</dbReference>
<evidence type="ECO:0000313" key="8">
    <source>
        <dbReference type="EMBL" id="SEN48150.1"/>
    </source>
</evidence>